<evidence type="ECO:0000313" key="1">
    <source>
        <dbReference type="EMBL" id="MED6240241.1"/>
    </source>
</evidence>
<protein>
    <submittedName>
        <fullName evidence="1">Uncharacterized protein</fullName>
    </submittedName>
</protein>
<reference evidence="1 2" key="1">
    <citation type="submission" date="2021-07" db="EMBL/GenBank/DDBJ databases">
        <authorList>
            <person name="Palmer J.M."/>
        </authorList>
    </citation>
    <scope>NUCLEOTIDE SEQUENCE [LARGE SCALE GENOMIC DNA]</scope>
    <source>
        <strain evidence="1 2">AT_MEX2019</strain>
        <tissue evidence="1">Muscle</tissue>
    </source>
</reference>
<evidence type="ECO:0000313" key="2">
    <source>
        <dbReference type="Proteomes" id="UP001345963"/>
    </source>
</evidence>
<dbReference type="EMBL" id="JAHUTI010023394">
    <property type="protein sequence ID" value="MED6240241.1"/>
    <property type="molecule type" value="Genomic_DNA"/>
</dbReference>
<proteinExistence type="predicted"/>
<accession>A0ABU7AR71</accession>
<dbReference type="Proteomes" id="UP001345963">
    <property type="component" value="Unassembled WGS sequence"/>
</dbReference>
<comment type="caution">
    <text evidence="1">The sequence shown here is derived from an EMBL/GenBank/DDBJ whole genome shotgun (WGS) entry which is preliminary data.</text>
</comment>
<name>A0ABU7AR71_9TELE</name>
<keyword evidence="2" id="KW-1185">Reference proteome</keyword>
<sequence length="122" mass="13874">MCTQTHTAAHAQRQLPVHMGTNSVHVQNKGCRDSSVIFSFCSVDYWCCTAGCSASVMRSDVLQVLDVSSFQRSRIKWLNYFLNMWLVLQSPATKPFICFRATSKACRTLSIKDTLVFQRFLL</sequence>
<gene>
    <name evidence="1" type="ORF">ATANTOWER_018034</name>
</gene>
<organism evidence="1 2">
    <name type="scientific">Ataeniobius toweri</name>
    <dbReference type="NCBI Taxonomy" id="208326"/>
    <lineage>
        <taxon>Eukaryota</taxon>
        <taxon>Metazoa</taxon>
        <taxon>Chordata</taxon>
        <taxon>Craniata</taxon>
        <taxon>Vertebrata</taxon>
        <taxon>Euteleostomi</taxon>
        <taxon>Actinopterygii</taxon>
        <taxon>Neopterygii</taxon>
        <taxon>Teleostei</taxon>
        <taxon>Neoteleostei</taxon>
        <taxon>Acanthomorphata</taxon>
        <taxon>Ovalentaria</taxon>
        <taxon>Atherinomorphae</taxon>
        <taxon>Cyprinodontiformes</taxon>
        <taxon>Goodeidae</taxon>
        <taxon>Ataeniobius</taxon>
    </lineage>
</organism>